<protein>
    <submittedName>
        <fullName evidence="2">Uncharacterized protein</fullName>
    </submittedName>
</protein>
<keyword evidence="3" id="KW-1185">Reference proteome</keyword>
<dbReference type="InParanoid" id="A0A2H3EWU9"/>
<name>A0A2H3EWU9_ARMGA</name>
<organism evidence="2 3">
    <name type="scientific">Armillaria gallica</name>
    <name type="common">Bulbous honey fungus</name>
    <name type="synonym">Armillaria bulbosa</name>
    <dbReference type="NCBI Taxonomy" id="47427"/>
    <lineage>
        <taxon>Eukaryota</taxon>
        <taxon>Fungi</taxon>
        <taxon>Dikarya</taxon>
        <taxon>Basidiomycota</taxon>
        <taxon>Agaricomycotina</taxon>
        <taxon>Agaricomycetes</taxon>
        <taxon>Agaricomycetidae</taxon>
        <taxon>Agaricales</taxon>
        <taxon>Marasmiineae</taxon>
        <taxon>Physalacriaceae</taxon>
        <taxon>Armillaria</taxon>
    </lineage>
</organism>
<reference evidence="3" key="1">
    <citation type="journal article" date="2017" name="Nat. Ecol. Evol.">
        <title>Genome expansion and lineage-specific genetic innovations in the forest pathogenic fungi Armillaria.</title>
        <authorList>
            <person name="Sipos G."/>
            <person name="Prasanna A.N."/>
            <person name="Walter M.C."/>
            <person name="O'Connor E."/>
            <person name="Balint B."/>
            <person name="Krizsan K."/>
            <person name="Kiss B."/>
            <person name="Hess J."/>
            <person name="Varga T."/>
            <person name="Slot J."/>
            <person name="Riley R."/>
            <person name="Boka B."/>
            <person name="Rigling D."/>
            <person name="Barry K."/>
            <person name="Lee J."/>
            <person name="Mihaltcheva S."/>
            <person name="LaButti K."/>
            <person name="Lipzen A."/>
            <person name="Waldron R."/>
            <person name="Moloney N.M."/>
            <person name="Sperisen C."/>
            <person name="Kredics L."/>
            <person name="Vagvoelgyi C."/>
            <person name="Patrignani A."/>
            <person name="Fitzpatrick D."/>
            <person name="Nagy I."/>
            <person name="Doyle S."/>
            <person name="Anderson J.B."/>
            <person name="Grigoriev I.V."/>
            <person name="Gueldener U."/>
            <person name="Muensterkoetter M."/>
            <person name="Nagy L.G."/>
        </authorList>
    </citation>
    <scope>NUCLEOTIDE SEQUENCE [LARGE SCALE GENOMIC DNA]</scope>
    <source>
        <strain evidence="3">Ar21-2</strain>
    </source>
</reference>
<dbReference type="Proteomes" id="UP000217790">
    <property type="component" value="Unassembled WGS sequence"/>
</dbReference>
<dbReference type="AlphaFoldDB" id="A0A2H3EWU9"/>
<evidence type="ECO:0000313" key="3">
    <source>
        <dbReference type="Proteomes" id="UP000217790"/>
    </source>
</evidence>
<keyword evidence="1" id="KW-0812">Transmembrane</keyword>
<sequence length="175" mass="19367">MMMSEIGNWNWTIIGMIGVLHMLLPRIVQNPILGLLRHVCNAHGRNVTSLTIAMAMVVILCEKSSVGNIKGGIKITDDGVSDEEVRDFMIHGLESSSSINNGVNVDVNRLGRIIDSTKEAGHVLDMSSKLTLLECRFQCNPKSMARYDTISDAAVIFVNVRIIAGTEVNEWKWNE</sequence>
<gene>
    <name evidence="2" type="ORF">ARMGADRAFT_1022462</name>
</gene>
<evidence type="ECO:0000256" key="1">
    <source>
        <dbReference type="SAM" id="Phobius"/>
    </source>
</evidence>
<dbReference type="EMBL" id="KZ293644">
    <property type="protein sequence ID" value="PBL03904.1"/>
    <property type="molecule type" value="Genomic_DNA"/>
</dbReference>
<evidence type="ECO:0000313" key="2">
    <source>
        <dbReference type="EMBL" id="PBL03904.1"/>
    </source>
</evidence>
<keyword evidence="1" id="KW-0472">Membrane</keyword>
<proteinExistence type="predicted"/>
<feature type="transmembrane region" description="Helical" evidence="1">
    <location>
        <begin position="6"/>
        <end position="24"/>
    </location>
</feature>
<keyword evidence="1" id="KW-1133">Transmembrane helix</keyword>
<accession>A0A2H3EWU9</accession>